<protein>
    <submittedName>
        <fullName evidence="1">Uncharacterized protein</fullName>
    </submittedName>
</protein>
<comment type="caution">
    <text evidence="1">The sequence shown here is derived from an EMBL/GenBank/DDBJ whole genome shotgun (WGS) entry which is preliminary data.</text>
</comment>
<evidence type="ECO:0000313" key="2">
    <source>
        <dbReference type="Proteomes" id="UP000230638"/>
    </source>
</evidence>
<name>A0A2H0CUB0_9BACT</name>
<dbReference type="Proteomes" id="UP000230638">
    <property type="component" value="Unassembled WGS sequence"/>
</dbReference>
<gene>
    <name evidence="1" type="ORF">COW88_02330</name>
</gene>
<evidence type="ECO:0000313" key="1">
    <source>
        <dbReference type="EMBL" id="PIP73331.1"/>
    </source>
</evidence>
<reference evidence="1 2" key="1">
    <citation type="submission" date="2017-09" db="EMBL/GenBank/DDBJ databases">
        <title>Depth-based differentiation of microbial function through sediment-hosted aquifers and enrichment of novel symbionts in the deep terrestrial subsurface.</title>
        <authorList>
            <person name="Probst A.J."/>
            <person name="Ladd B."/>
            <person name="Jarett J.K."/>
            <person name="Geller-Mcgrath D.E."/>
            <person name="Sieber C.M."/>
            <person name="Emerson J.B."/>
            <person name="Anantharaman K."/>
            <person name="Thomas B.C."/>
            <person name="Malmstrom R."/>
            <person name="Stieglmeier M."/>
            <person name="Klingl A."/>
            <person name="Woyke T."/>
            <person name="Ryan C.M."/>
            <person name="Banfield J.F."/>
        </authorList>
    </citation>
    <scope>NUCLEOTIDE SEQUENCE [LARGE SCALE GENOMIC DNA]</scope>
    <source>
        <strain evidence="1">CG22_combo_CG10-13_8_21_14_all_47_15</strain>
    </source>
</reference>
<dbReference type="EMBL" id="PCTL01000023">
    <property type="protein sequence ID" value="PIP73331.1"/>
    <property type="molecule type" value="Genomic_DNA"/>
</dbReference>
<sequence length="327" mass="37408">MMGLYKNLFIKVPRSKLRGIIGTRFARTFSQQAARYKPILAPRLGNTKTRFSSLLYFTRPTSLIKQSDIKIKHKYKELNIQIQEILDFQQYKKILEKVQEKIPDRINFRIFPTSFSPEGYEGGGFFRADDWRWDTLEEHLKSSGALGVLVRLPLFWQVEPLIYYACKNAGSFLFLNDASNMPVGRVAIKNASFNTIVTTSDDALEFSKHIQEHNCNDFLNWIVVHPINDIDINRMKISYANTSYIAHEVHLFPGIPLFVQCSHLARGKSHHFHVASEFSLDTLEGSISLTGNESDAVPLYKVSINVSATREKKKCPCGREVFILLAT</sequence>
<dbReference type="AlphaFoldDB" id="A0A2H0CUB0"/>
<proteinExistence type="predicted"/>
<organism evidence="1 2">
    <name type="scientific">Candidatus Lloydbacteria bacterium CG22_combo_CG10-13_8_21_14_all_47_15</name>
    <dbReference type="NCBI Taxonomy" id="1974635"/>
    <lineage>
        <taxon>Bacteria</taxon>
        <taxon>Candidatus Lloydiibacteriota</taxon>
    </lineage>
</organism>
<accession>A0A2H0CUB0</accession>